<feature type="compositionally biased region" description="Polar residues" evidence="1">
    <location>
        <begin position="605"/>
        <end position="630"/>
    </location>
</feature>
<dbReference type="EMBL" id="KZ993856">
    <property type="protein sequence ID" value="RKO94597.1"/>
    <property type="molecule type" value="Genomic_DNA"/>
</dbReference>
<proteinExistence type="predicted"/>
<feature type="region of interest" description="Disordered" evidence="1">
    <location>
        <begin position="572"/>
        <end position="641"/>
    </location>
</feature>
<name>A0A4V1ISS7_9FUNG</name>
<dbReference type="Proteomes" id="UP000269721">
    <property type="component" value="Unassembled WGS sequence"/>
</dbReference>
<dbReference type="AlphaFoldDB" id="A0A4V1ISS7"/>
<feature type="region of interest" description="Disordered" evidence="1">
    <location>
        <begin position="241"/>
        <end position="260"/>
    </location>
</feature>
<reference evidence="3" key="1">
    <citation type="journal article" date="2018" name="Nat. Microbiol.">
        <title>Leveraging single-cell genomics to expand the fungal tree of life.</title>
        <authorList>
            <person name="Ahrendt S.R."/>
            <person name="Quandt C.A."/>
            <person name="Ciobanu D."/>
            <person name="Clum A."/>
            <person name="Salamov A."/>
            <person name="Andreopoulos B."/>
            <person name="Cheng J.F."/>
            <person name="Woyke T."/>
            <person name="Pelin A."/>
            <person name="Henrissat B."/>
            <person name="Reynolds N.K."/>
            <person name="Benny G.L."/>
            <person name="Smith M.E."/>
            <person name="James T.Y."/>
            <person name="Grigoriev I.V."/>
        </authorList>
    </citation>
    <scope>NUCLEOTIDE SEQUENCE [LARGE SCALE GENOMIC DNA]</scope>
</reference>
<evidence type="ECO:0000313" key="2">
    <source>
        <dbReference type="EMBL" id="RKO94597.1"/>
    </source>
</evidence>
<sequence>MRLGAQTGDAHTNSCHFLASVPDRAGHNLKKHTSGKCAGYSTSLPILCARLGPGGQAHRRQPQTPLTRDRASLALNRVPNTAIGHSWQGMEDQPQYMKILDHTIGQLEQTGCGTELEGPVDQDGADRAGNIVATMVGDCRDTILSQKGKSQGTSKPIWEAKFSAEKRERKHAQETIPGLAMKEKRTPPVNNLAGTNNMNPSELLKSVSNLQQYSSGNPTSSALPTEPTTMDPFAAHYKSVSTDLTQPPSPAESCMSHRNPRPTPSFEKLLFRWQFWIPMQRSPAGLCALSDPPYNLHRCPHPPTTRGFHQRPTRPTGAAYTDPRPPLRRQHWACGGKSRVPSGAFGIGLNLSVGADFLFALANFLVIKPNLASPPGSFYVDGTPIPFPTSLKYLRFPFKTFDIDHHALLLCLIRKGYTAVAPLNAISFDDHSFPLPRSSNLYRNFTCPALECAQTAFLCHLSWSSPQRAKCHNGTCGHMVWYPLRPDLLESPACPLADLRLLSNALWTPIPGASYSITSFPATLKSLNHAPAAIQSELWSHHQKDHMTVKSLTARLTHCSLLARPRTPSQCLNCAPDPPPFASDAPSDDDNDSTSTNPDEVVDSDPNQKQPQSKTAAQPGKSANASSVTADQFLGKSIGSDNPIEHWDAICSIINDTG</sequence>
<organism evidence="2 3">
    <name type="scientific">Blyttiomyces helicus</name>
    <dbReference type="NCBI Taxonomy" id="388810"/>
    <lineage>
        <taxon>Eukaryota</taxon>
        <taxon>Fungi</taxon>
        <taxon>Fungi incertae sedis</taxon>
        <taxon>Chytridiomycota</taxon>
        <taxon>Chytridiomycota incertae sedis</taxon>
        <taxon>Chytridiomycetes</taxon>
        <taxon>Chytridiomycetes incertae sedis</taxon>
        <taxon>Blyttiomyces</taxon>
    </lineage>
</organism>
<keyword evidence="3" id="KW-1185">Reference proteome</keyword>
<gene>
    <name evidence="2" type="ORF">BDK51DRAFT_50597</name>
</gene>
<protein>
    <submittedName>
        <fullName evidence="2">Uncharacterized protein</fullName>
    </submittedName>
</protein>
<evidence type="ECO:0000256" key="1">
    <source>
        <dbReference type="SAM" id="MobiDB-lite"/>
    </source>
</evidence>
<accession>A0A4V1ISS7</accession>
<evidence type="ECO:0000313" key="3">
    <source>
        <dbReference type="Proteomes" id="UP000269721"/>
    </source>
</evidence>